<reference evidence="4 5" key="1">
    <citation type="submission" date="2024-05" db="EMBL/GenBank/DDBJ databases">
        <title>Genome sequencing and assembly of Indian major carp, Cirrhinus mrigala (Hamilton, 1822).</title>
        <authorList>
            <person name="Mohindra V."/>
            <person name="Chowdhury L.M."/>
            <person name="Lal K."/>
            <person name="Jena J.K."/>
        </authorList>
    </citation>
    <scope>NUCLEOTIDE SEQUENCE [LARGE SCALE GENOMIC DNA]</scope>
    <source>
        <strain evidence="4">CM1030</strain>
        <tissue evidence="4">Blood</tissue>
    </source>
</reference>
<dbReference type="Proteomes" id="UP001529510">
    <property type="component" value="Unassembled WGS sequence"/>
</dbReference>
<dbReference type="AlphaFoldDB" id="A0ABD0PDJ0"/>
<dbReference type="EMBL" id="JAMKFB020000016">
    <property type="protein sequence ID" value="KAL0171805.1"/>
    <property type="molecule type" value="Genomic_DNA"/>
</dbReference>
<evidence type="ECO:0000313" key="5">
    <source>
        <dbReference type="Proteomes" id="UP001529510"/>
    </source>
</evidence>
<dbReference type="InterPro" id="IPR050309">
    <property type="entry name" value="Type-B_Carboxylest/Lipase"/>
</dbReference>
<comment type="similarity">
    <text evidence="1">Belongs to the type-B carboxylesterase/lipase family.</text>
</comment>
<dbReference type="InterPro" id="IPR002018">
    <property type="entry name" value="CarbesteraseB"/>
</dbReference>
<sequence>LQPELTSVSIPDHGTLLGESEVKPITDSDTKRVTYFLGVPYARPPIGELRFSPPQPADWTGTWNATFSR</sequence>
<comment type="caution">
    <text evidence="4">The sequence shown here is derived from an EMBL/GenBank/DDBJ whole genome shotgun (WGS) entry which is preliminary data.</text>
</comment>
<accession>A0ABD0PDJ0</accession>
<dbReference type="Gene3D" id="3.40.50.1820">
    <property type="entry name" value="alpha/beta hydrolase"/>
    <property type="match status" value="1"/>
</dbReference>
<dbReference type="Pfam" id="PF00135">
    <property type="entry name" value="COesterase"/>
    <property type="match status" value="1"/>
</dbReference>
<feature type="non-terminal residue" evidence="4">
    <location>
        <position position="1"/>
    </location>
</feature>
<feature type="region of interest" description="Disordered" evidence="2">
    <location>
        <begin position="1"/>
        <end position="21"/>
    </location>
</feature>
<dbReference type="PANTHER" id="PTHR11559">
    <property type="entry name" value="CARBOXYLESTERASE"/>
    <property type="match status" value="1"/>
</dbReference>
<evidence type="ECO:0000256" key="1">
    <source>
        <dbReference type="ARBA" id="ARBA00005964"/>
    </source>
</evidence>
<dbReference type="SUPFAM" id="SSF53474">
    <property type="entry name" value="alpha/beta-Hydrolases"/>
    <property type="match status" value="1"/>
</dbReference>
<evidence type="ECO:0000313" key="4">
    <source>
        <dbReference type="EMBL" id="KAL0171805.1"/>
    </source>
</evidence>
<name>A0ABD0PDJ0_CIRMR</name>
<proteinExistence type="inferred from homology"/>
<protein>
    <recommendedName>
        <fullName evidence="3">Carboxylesterase type B domain-containing protein</fullName>
    </recommendedName>
</protein>
<evidence type="ECO:0000259" key="3">
    <source>
        <dbReference type="Pfam" id="PF00135"/>
    </source>
</evidence>
<keyword evidence="5" id="KW-1185">Reference proteome</keyword>
<feature type="domain" description="Carboxylesterase type B" evidence="3">
    <location>
        <begin position="8"/>
        <end position="67"/>
    </location>
</feature>
<organism evidence="4 5">
    <name type="scientific">Cirrhinus mrigala</name>
    <name type="common">Mrigala</name>
    <dbReference type="NCBI Taxonomy" id="683832"/>
    <lineage>
        <taxon>Eukaryota</taxon>
        <taxon>Metazoa</taxon>
        <taxon>Chordata</taxon>
        <taxon>Craniata</taxon>
        <taxon>Vertebrata</taxon>
        <taxon>Euteleostomi</taxon>
        <taxon>Actinopterygii</taxon>
        <taxon>Neopterygii</taxon>
        <taxon>Teleostei</taxon>
        <taxon>Ostariophysi</taxon>
        <taxon>Cypriniformes</taxon>
        <taxon>Cyprinidae</taxon>
        <taxon>Labeoninae</taxon>
        <taxon>Labeonini</taxon>
        <taxon>Cirrhinus</taxon>
    </lineage>
</organism>
<dbReference type="InterPro" id="IPR029058">
    <property type="entry name" value="AB_hydrolase_fold"/>
</dbReference>
<gene>
    <name evidence="4" type="ORF">M9458_032116</name>
</gene>
<evidence type="ECO:0000256" key="2">
    <source>
        <dbReference type="SAM" id="MobiDB-lite"/>
    </source>
</evidence>
<feature type="non-terminal residue" evidence="4">
    <location>
        <position position="69"/>
    </location>
</feature>